<keyword evidence="2" id="KW-0812">Transmembrane</keyword>
<keyword evidence="2" id="KW-0472">Membrane</keyword>
<reference evidence="3 4" key="1">
    <citation type="journal article" date="2016" name="Mol. Biol. Evol.">
        <title>Comparative Genomics of Early-Diverging Mushroom-Forming Fungi Provides Insights into the Origins of Lignocellulose Decay Capabilities.</title>
        <authorList>
            <person name="Nagy L.G."/>
            <person name="Riley R."/>
            <person name="Tritt A."/>
            <person name="Adam C."/>
            <person name="Daum C."/>
            <person name="Floudas D."/>
            <person name="Sun H."/>
            <person name="Yadav J.S."/>
            <person name="Pangilinan J."/>
            <person name="Larsson K.H."/>
            <person name="Matsuura K."/>
            <person name="Barry K."/>
            <person name="Labutti K."/>
            <person name="Kuo R."/>
            <person name="Ohm R.A."/>
            <person name="Bhattacharya S.S."/>
            <person name="Shirouzu T."/>
            <person name="Yoshinaga Y."/>
            <person name="Martin F.M."/>
            <person name="Grigoriev I.V."/>
            <person name="Hibbett D.S."/>
        </authorList>
    </citation>
    <scope>NUCLEOTIDE SEQUENCE [LARGE SCALE GENOMIC DNA]</scope>
    <source>
        <strain evidence="3 4">HHB14362 ss-1</strain>
    </source>
</reference>
<keyword evidence="4" id="KW-1185">Reference proteome</keyword>
<feature type="region of interest" description="Disordered" evidence="1">
    <location>
        <begin position="101"/>
        <end position="269"/>
    </location>
</feature>
<feature type="compositionally biased region" description="Polar residues" evidence="1">
    <location>
        <begin position="149"/>
        <end position="163"/>
    </location>
</feature>
<name>A0A165R0M0_9AGAM</name>
<dbReference type="Proteomes" id="UP000076761">
    <property type="component" value="Unassembled WGS sequence"/>
</dbReference>
<proteinExistence type="predicted"/>
<dbReference type="EMBL" id="KV425588">
    <property type="protein sequence ID" value="KZT23144.1"/>
    <property type="molecule type" value="Genomic_DNA"/>
</dbReference>
<evidence type="ECO:0000313" key="4">
    <source>
        <dbReference type="Proteomes" id="UP000076761"/>
    </source>
</evidence>
<dbReference type="Gene3D" id="1.20.5.190">
    <property type="match status" value="1"/>
</dbReference>
<keyword evidence="2" id="KW-1133">Transmembrane helix</keyword>
<organism evidence="3 4">
    <name type="scientific">Neolentinus lepideus HHB14362 ss-1</name>
    <dbReference type="NCBI Taxonomy" id="1314782"/>
    <lineage>
        <taxon>Eukaryota</taxon>
        <taxon>Fungi</taxon>
        <taxon>Dikarya</taxon>
        <taxon>Basidiomycota</taxon>
        <taxon>Agaricomycotina</taxon>
        <taxon>Agaricomycetes</taxon>
        <taxon>Gloeophyllales</taxon>
        <taxon>Gloeophyllaceae</taxon>
        <taxon>Neolentinus</taxon>
    </lineage>
</organism>
<feature type="compositionally biased region" description="Polar residues" evidence="1">
    <location>
        <begin position="105"/>
        <end position="117"/>
    </location>
</feature>
<feature type="compositionally biased region" description="Basic and acidic residues" evidence="1">
    <location>
        <begin position="169"/>
        <end position="180"/>
    </location>
</feature>
<dbReference type="InParanoid" id="A0A165R0M0"/>
<feature type="compositionally biased region" description="Polar residues" evidence="1">
    <location>
        <begin position="239"/>
        <end position="264"/>
    </location>
</feature>
<sequence>MATSRVAVTNTEVARPLLGSFPMMSSTTYSTVTMRPSTPSSSSEIPAATAVTMPTSTTSSSSGISPSTERIIIISVIIGVLFIISLYLLYFLDRRTRGQYRTRATESGTTNRGSNRSIIRRPEESTDEIFATPGSRTDDTLPRPRFLSLNGSSTTFAADSRTSYYKEPYPSHERAGDASKHHSFNSQRDSLQVPVRRNSPRVISAHTDRREAMEIEEDQQQDTRPPDAVQLPIPPISPTPASEQNASSTSYSPNHKRSTSTFSRAHTPELRAQIKILKREMETLMQEKARMDSMQQEIARMKAGQPQVDELQSEVECLREDRGRIQMLQAEVERLRRNQDRMEFLQQEVERLKEEQQEMIWELQNLPPPDYEDRRPHRECVLLRMEPGARKTVVTLVL</sequence>
<accession>A0A165R0M0</accession>
<evidence type="ECO:0000256" key="2">
    <source>
        <dbReference type="SAM" id="Phobius"/>
    </source>
</evidence>
<evidence type="ECO:0000313" key="3">
    <source>
        <dbReference type="EMBL" id="KZT23144.1"/>
    </source>
</evidence>
<protein>
    <submittedName>
        <fullName evidence="3">Uncharacterized protein</fullName>
    </submittedName>
</protein>
<dbReference type="AlphaFoldDB" id="A0A165R0M0"/>
<gene>
    <name evidence="3" type="ORF">NEOLEDRAFT_1137022</name>
</gene>
<evidence type="ECO:0000256" key="1">
    <source>
        <dbReference type="SAM" id="MobiDB-lite"/>
    </source>
</evidence>
<feature type="transmembrane region" description="Helical" evidence="2">
    <location>
        <begin position="71"/>
        <end position="92"/>
    </location>
</feature>
<dbReference type="OrthoDB" id="10585011at2759"/>